<evidence type="ECO:0000256" key="2">
    <source>
        <dbReference type="SAM" id="Phobius"/>
    </source>
</evidence>
<evidence type="ECO:0000313" key="5">
    <source>
        <dbReference type="Proteomes" id="UP000198507"/>
    </source>
</evidence>
<dbReference type="RefSeq" id="WP_091439282.1">
    <property type="nucleotide sequence ID" value="NZ_FOIE01000001.1"/>
</dbReference>
<dbReference type="InterPro" id="IPR011964">
    <property type="entry name" value="YVTN_b-propeller_repeat"/>
</dbReference>
<keyword evidence="5" id="KW-1185">Reference proteome</keyword>
<organism evidence="4 5">
    <name type="scientific">Geodermatophilus poikilotrophus</name>
    <dbReference type="NCBI Taxonomy" id="1333667"/>
    <lineage>
        <taxon>Bacteria</taxon>
        <taxon>Bacillati</taxon>
        <taxon>Actinomycetota</taxon>
        <taxon>Actinomycetes</taxon>
        <taxon>Geodermatophilales</taxon>
        <taxon>Geodermatophilaceae</taxon>
        <taxon>Geodermatophilus</taxon>
    </lineage>
</organism>
<dbReference type="Pfam" id="PF12770">
    <property type="entry name" value="CHAT"/>
    <property type="match status" value="1"/>
</dbReference>
<dbReference type="PANTHER" id="PTHR47197:SF3">
    <property type="entry name" value="DIHYDRO-HEME D1 DEHYDROGENASE"/>
    <property type="match status" value="1"/>
</dbReference>
<dbReference type="PANTHER" id="PTHR47197">
    <property type="entry name" value="PROTEIN NIRF"/>
    <property type="match status" value="1"/>
</dbReference>
<dbReference type="InterPro" id="IPR015943">
    <property type="entry name" value="WD40/YVTN_repeat-like_dom_sf"/>
</dbReference>
<feature type="compositionally biased region" description="Low complexity" evidence="1">
    <location>
        <begin position="475"/>
        <end position="484"/>
    </location>
</feature>
<feature type="compositionally biased region" description="Pro residues" evidence="1">
    <location>
        <begin position="541"/>
        <end position="587"/>
    </location>
</feature>
<feature type="compositionally biased region" description="Pro residues" evidence="1">
    <location>
        <begin position="399"/>
        <end position="415"/>
    </location>
</feature>
<feature type="domain" description="CHAT" evidence="3">
    <location>
        <begin position="76"/>
        <end position="348"/>
    </location>
</feature>
<evidence type="ECO:0000256" key="1">
    <source>
        <dbReference type="SAM" id="MobiDB-lite"/>
    </source>
</evidence>
<dbReference type="Gene3D" id="2.130.10.10">
    <property type="entry name" value="YVTN repeat-like/Quinoprotein amine dehydrogenase"/>
    <property type="match status" value="2"/>
</dbReference>
<keyword evidence="2" id="KW-1133">Transmembrane helix</keyword>
<dbReference type="OrthoDB" id="8253226at2"/>
<feature type="region of interest" description="Disordered" evidence="1">
    <location>
        <begin position="621"/>
        <end position="655"/>
    </location>
</feature>
<dbReference type="InterPro" id="IPR011048">
    <property type="entry name" value="Haem_d1_sf"/>
</dbReference>
<feature type="compositionally biased region" description="Polar residues" evidence="1">
    <location>
        <begin position="513"/>
        <end position="522"/>
    </location>
</feature>
<reference evidence="5" key="1">
    <citation type="submission" date="2016-10" db="EMBL/GenBank/DDBJ databases">
        <authorList>
            <person name="Varghese N."/>
            <person name="Submissions S."/>
        </authorList>
    </citation>
    <scope>NUCLEOTIDE SEQUENCE [LARGE SCALE GENOMIC DNA]</scope>
    <source>
        <strain evidence="5">DSM 44209</strain>
    </source>
</reference>
<dbReference type="NCBIfam" id="TIGR02276">
    <property type="entry name" value="beta_rpt_yvtn"/>
    <property type="match status" value="2"/>
</dbReference>
<proteinExistence type="predicted"/>
<protein>
    <submittedName>
        <fullName evidence="4">40-residue YVTN family beta-propeller repeat-containing protein</fullName>
    </submittedName>
</protein>
<dbReference type="AlphaFoldDB" id="A0A1H9ZTQ9"/>
<feature type="compositionally biased region" description="Basic residues" evidence="1">
    <location>
        <begin position="493"/>
        <end position="506"/>
    </location>
</feature>
<dbReference type="Proteomes" id="UP000198507">
    <property type="component" value="Unassembled WGS sequence"/>
</dbReference>
<dbReference type="InterPro" id="IPR024983">
    <property type="entry name" value="CHAT_dom"/>
</dbReference>
<name>A0A1H9ZTQ9_9ACTN</name>
<feature type="transmembrane region" description="Helical" evidence="2">
    <location>
        <begin position="595"/>
        <end position="615"/>
    </location>
</feature>
<keyword evidence="2" id="KW-0812">Transmembrane</keyword>
<keyword evidence="2" id="KW-0472">Membrane</keyword>
<feature type="compositionally biased region" description="Low complexity" evidence="1">
    <location>
        <begin position="635"/>
        <end position="644"/>
    </location>
</feature>
<feature type="region of interest" description="Disordered" evidence="1">
    <location>
        <begin position="397"/>
        <end position="587"/>
    </location>
</feature>
<feature type="compositionally biased region" description="Basic and acidic residues" evidence="1">
    <location>
        <begin position="437"/>
        <end position="457"/>
    </location>
</feature>
<dbReference type="InterPro" id="IPR051200">
    <property type="entry name" value="Host-pathogen_enzymatic-act"/>
</dbReference>
<evidence type="ECO:0000313" key="4">
    <source>
        <dbReference type="EMBL" id="SES85066.1"/>
    </source>
</evidence>
<feature type="compositionally biased region" description="Pro residues" evidence="1">
    <location>
        <begin position="645"/>
        <end position="655"/>
    </location>
</feature>
<gene>
    <name evidence="4" type="ORF">SAMN04488546_0771</name>
</gene>
<evidence type="ECO:0000259" key="3">
    <source>
        <dbReference type="Pfam" id="PF12770"/>
    </source>
</evidence>
<dbReference type="SUPFAM" id="SSF51004">
    <property type="entry name" value="C-terminal (heme d1) domain of cytochrome cd1-nitrite reductase"/>
    <property type="match status" value="1"/>
</dbReference>
<sequence length="955" mass="101028">MTERTYLDFDVLVEPASATSYRARVLHSPVGETRPVPVTVPFSDLELENFLLRIGRPRRYLVRSEDAPEATAVRDFGGRLFDAVFRDQVRSALTASLDQAEGRDAGLRVRLRLTDSPELADLPWEYLYDRDARRFLALSEWTPLVRYLDLPGRIRPLPVQPPLRVLVLVASPSDFPPLDVDAEWTRLHEALHDLQHAGRVRLERAPNGSMTELQRQLRRGQHHVFHYIGHGRYDGELGDGQLAMEGPTGRAQPISGSDLGALLHDHRTLRLALLNSCEGARGGRTDPYSGTAQSLVYQGIPAVVAMQFEITDRAAIVFTRGFYEAVADGYPLDAAMAEARKAIRLQPNQVEWGTPVLYLRAPDGRIFDVAPRSDAAGAAPAGPVPPEVAPAAVRGIAPEPAPGVLPAPRPDPGQPPGTARSLEAARARQDVPVTTDDPAREDAGPTVGDRQHDRADDATAPGRGPGERRRSGDQAGTAAGSPAPAAAPEPPRTRKAPAPRARVKARPGREDATSVTPTAPRTSTRDSSADGTPASASASAPTPPSPSPPSPSTPSPSTPPPPTPPPPSSRPPPSPPSGQVPVPAPGPQPPPVNRWLLIAVVLLVVVAGGAVFVAIDRQRLGQQGDPARTIASEATSPGPTAPTSSGPPPVSPSVPIPSAGAIIPVGETPGYAVASPSGAQLYVANRAARTITVVDTELDRVTGTIPVPVGPPQFVVFSADGRTAYLSLYDEDTRDGAFGVLDTRTWKMIETIPLDGKPWSPAVTRDGGRVFVPVEGPDTVVVIDAGAYEVLTEIPVPPLPHSVEFTLDGTRAYVADHTSNVVTVLDTTTDTVLREVPVDAGPHRVAVHPARPLVANVNYDADTVTVIDTSTDTVVTSIPVEAGPQDITWAPDGQFAYVTSVDADTLSVIAAGDWSTTARIPIGDAPTSVAVLPDGSRGYVTNLNDGTVRVLDLDG</sequence>
<accession>A0A1H9ZTQ9</accession>
<dbReference type="EMBL" id="FOIE01000001">
    <property type="protein sequence ID" value="SES85066.1"/>
    <property type="molecule type" value="Genomic_DNA"/>
</dbReference>